<dbReference type="Pfam" id="PF16187">
    <property type="entry name" value="Peptidase_M16_M"/>
    <property type="match status" value="1"/>
</dbReference>
<accession>A0AAD5YI10</accession>
<dbReference type="Gene3D" id="3.30.830.10">
    <property type="entry name" value="Metalloenzyme, LuxS/M16 peptidase-like"/>
    <property type="match status" value="3"/>
</dbReference>
<dbReference type="InterPro" id="IPR054734">
    <property type="entry name" value="PqqF-like_C_4"/>
</dbReference>
<organism evidence="5 6">
    <name type="scientific">Meripilus lineatus</name>
    <dbReference type="NCBI Taxonomy" id="2056292"/>
    <lineage>
        <taxon>Eukaryota</taxon>
        <taxon>Fungi</taxon>
        <taxon>Dikarya</taxon>
        <taxon>Basidiomycota</taxon>
        <taxon>Agaricomycotina</taxon>
        <taxon>Agaricomycetes</taxon>
        <taxon>Polyporales</taxon>
        <taxon>Meripilaceae</taxon>
        <taxon>Meripilus</taxon>
    </lineage>
</organism>
<protein>
    <submittedName>
        <fullName evidence="5">Uncharacterized protein</fullName>
    </submittedName>
</protein>
<feature type="region of interest" description="Disordered" evidence="2">
    <location>
        <begin position="703"/>
        <end position="734"/>
    </location>
</feature>
<dbReference type="GO" id="GO:0046872">
    <property type="term" value="F:metal ion binding"/>
    <property type="evidence" value="ECO:0007669"/>
    <property type="project" value="UniProtKB-KW"/>
</dbReference>
<dbReference type="InterPro" id="IPR050626">
    <property type="entry name" value="Peptidase_M16"/>
</dbReference>
<dbReference type="GO" id="GO:0005829">
    <property type="term" value="C:cytosol"/>
    <property type="evidence" value="ECO:0007669"/>
    <property type="project" value="TreeGrafter"/>
</dbReference>
<dbReference type="Pfam" id="PF22456">
    <property type="entry name" value="PqqF-like_C_4"/>
    <property type="match status" value="1"/>
</dbReference>
<dbReference type="GO" id="GO:0043171">
    <property type="term" value="P:peptide catabolic process"/>
    <property type="evidence" value="ECO:0007669"/>
    <property type="project" value="TreeGrafter"/>
</dbReference>
<evidence type="ECO:0000259" key="3">
    <source>
        <dbReference type="Pfam" id="PF16187"/>
    </source>
</evidence>
<dbReference type="GO" id="GO:0005739">
    <property type="term" value="C:mitochondrion"/>
    <property type="evidence" value="ECO:0007669"/>
    <property type="project" value="TreeGrafter"/>
</dbReference>
<dbReference type="InterPro" id="IPR011249">
    <property type="entry name" value="Metalloenz_LuxS/M16"/>
</dbReference>
<evidence type="ECO:0000313" key="6">
    <source>
        <dbReference type="Proteomes" id="UP001212997"/>
    </source>
</evidence>
<evidence type="ECO:0000259" key="4">
    <source>
        <dbReference type="Pfam" id="PF22456"/>
    </source>
</evidence>
<comment type="caution">
    <text evidence="5">The sequence shown here is derived from an EMBL/GenBank/DDBJ whole genome shotgun (WGS) entry which is preliminary data.</text>
</comment>
<evidence type="ECO:0000256" key="2">
    <source>
        <dbReference type="SAM" id="MobiDB-lite"/>
    </source>
</evidence>
<proteinExistence type="predicted"/>
<dbReference type="GO" id="GO:0004222">
    <property type="term" value="F:metalloendopeptidase activity"/>
    <property type="evidence" value="ECO:0007669"/>
    <property type="project" value="TreeGrafter"/>
</dbReference>
<feature type="domain" description="Peptidase M16 middle/third" evidence="3">
    <location>
        <begin position="99"/>
        <end position="355"/>
    </location>
</feature>
<evidence type="ECO:0000256" key="1">
    <source>
        <dbReference type="ARBA" id="ARBA00022723"/>
    </source>
</evidence>
<reference evidence="5" key="1">
    <citation type="submission" date="2022-07" db="EMBL/GenBank/DDBJ databases">
        <title>Genome Sequence of Physisporinus lineatus.</title>
        <authorList>
            <person name="Buettner E."/>
        </authorList>
    </citation>
    <scope>NUCLEOTIDE SEQUENCE</scope>
    <source>
        <strain evidence="5">VT162</strain>
    </source>
</reference>
<dbReference type="EMBL" id="JANAWD010000238">
    <property type="protein sequence ID" value="KAJ3483191.1"/>
    <property type="molecule type" value="Genomic_DNA"/>
</dbReference>
<keyword evidence="6" id="KW-1185">Reference proteome</keyword>
<name>A0AAD5YI10_9APHY</name>
<dbReference type="SUPFAM" id="SSF63411">
    <property type="entry name" value="LuxS/MPP-like metallohydrolase"/>
    <property type="match status" value="3"/>
</dbReference>
<feature type="domain" description="Coenzyme PQQ synthesis protein F-like C-terminal lobe" evidence="4">
    <location>
        <begin position="460"/>
        <end position="560"/>
    </location>
</feature>
<dbReference type="PANTHER" id="PTHR43690">
    <property type="entry name" value="NARDILYSIN"/>
    <property type="match status" value="1"/>
</dbReference>
<feature type="compositionally biased region" description="Basic and acidic residues" evidence="2">
    <location>
        <begin position="710"/>
        <end position="727"/>
    </location>
</feature>
<sequence length="734" mass="84237">MSFSQPSGNDSCGEMGHFFAYQGPGSLYSYLKNKYYITTLNTGPESFFRKFVDFKITLTLSGKGFEQHHEVILVVFKYLDFLRASAKEWHENHPELRADTNKVVDALQGFKAERARIVLMARKEMFERIGYGSVERWQEEPIYGTAYKVHQYDDSDFVPGVIGCKNIFDFAVPVKPNFLPVPIRVNPHADEKYRIPPRYPRVIHLTPFSRHWHKKDDRFGVFLAQIIVDIQNPLASESARNCAMTSLFAGLARDFLIESVCYLFSNGLSFSLSEHTSGVRFIFHSSNSWLPIATQKLLEGFRTFKVDPKRLDVKKEELKRHWQNFSLGKPFDISDGLVRYLLSQEQWTPQEKVEAVSSITCDELQVFIGKLLSQIHLRTLIVGAIGRNEAFHLAAMTARILDALPLPSEDAGELELVSDSGCNHVWSNLVENPNEPSSSLTSYIHFGSATNPCLRVLGALLVRILSEPAFNVLRTKEQLGYVVRCDHWSFNGDATTGMRIGIQSVHYPTYLEERVEAFFVAMKTKLERLTEEEFDTYKFGLERTWMQAARNIPEETDRYWSQIENGHEDFRSRKIDVYALRRVTRSAIISFFDKKVHPLTRKSLKISVHLHSRKARMSSKALDAFKEFLRQQGLVGAYQWGEGSSVNDVIDSLPEGEDSPINVLLGHIPQLLTKYPFNEEGSLRSDTVVIEDPKLFKAMLRRSQPTVQGPEERSLKRKVENEDEERRMRRRIGK</sequence>
<gene>
    <name evidence="5" type="ORF">NLI96_g6482</name>
</gene>
<keyword evidence="1" id="KW-0479">Metal-binding</keyword>
<dbReference type="PANTHER" id="PTHR43690:SF18">
    <property type="entry name" value="INSULIN-DEGRADING ENZYME-RELATED"/>
    <property type="match status" value="1"/>
</dbReference>
<dbReference type="AlphaFoldDB" id="A0AAD5YI10"/>
<dbReference type="Proteomes" id="UP001212997">
    <property type="component" value="Unassembled WGS sequence"/>
</dbReference>
<evidence type="ECO:0000313" key="5">
    <source>
        <dbReference type="EMBL" id="KAJ3483191.1"/>
    </source>
</evidence>
<dbReference type="GO" id="GO:0051603">
    <property type="term" value="P:proteolysis involved in protein catabolic process"/>
    <property type="evidence" value="ECO:0007669"/>
    <property type="project" value="TreeGrafter"/>
</dbReference>
<dbReference type="InterPro" id="IPR032632">
    <property type="entry name" value="Peptidase_M16_M"/>
</dbReference>